<dbReference type="InterPro" id="IPR046674">
    <property type="entry name" value="DUF6544"/>
</dbReference>
<sequence>MSKTKALISGIGAVPIVLLGGSFAARMLFNRKVDKEVEALFEKVESGYRKISEEDLDGLPGAVRRWIENSGVKERGDIKAVRLKQNAEMRLAEGKPWMPVRAEQYFISHQPGFIWKADIRMAPFVHISGRDKYDEARGNMLIKVLSLFTAADSSGPEIDQGTMLRYLAETIWFPSAALNDYIIWTTIDENNAEATMTYGDVSATGVFTFNSNGDPTHFEAERYGDFDGEMRLETWAIPLKSYREFDGVRVPTEGEVTWKLDSGDFNWFNFEVVEIEYDNPHPYHSR</sequence>
<organism evidence="1 2">
    <name type="scientific">Salinicoccus bachuensis</name>
    <dbReference type="NCBI Taxonomy" id="3136731"/>
    <lineage>
        <taxon>Bacteria</taxon>
        <taxon>Bacillati</taxon>
        <taxon>Bacillota</taxon>
        <taxon>Bacilli</taxon>
        <taxon>Bacillales</taxon>
        <taxon>Staphylococcaceae</taxon>
        <taxon>Salinicoccus</taxon>
    </lineage>
</organism>
<reference evidence="2" key="1">
    <citation type="submission" date="2023-10" db="EMBL/GenBank/DDBJ databases">
        <title>Genome analysis and identification of Salinococcus sp. Bachu38 nov., a PGPR from the rhizosphere of Tamarix.</title>
        <authorList>
            <person name="Liang Z."/>
            <person name="Zhang X."/>
            <person name="Jia J."/>
            <person name="Chen X."/>
            <person name="Wang Y."/>
            <person name="Wang Q."/>
            <person name="Wang R."/>
        </authorList>
    </citation>
    <scope>NUCLEOTIDE SEQUENCE [LARGE SCALE GENOMIC DNA]</scope>
    <source>
        <strain evidence="2">Bachu38</strain>
    </source>
</reference>
<evidence type="ECO:0000313" key="2">
    <source>
        <dbReference type="Proteomes" id="UP001455384"/>
    </source>
</evidence>
<dbReference type="RefSeq" id="WP_342387387.1">
    <property type="nucleotide sequence ID" value="NZ_CP138333.2"/>
</dbReference>
<dbReference type="Proteomes" id="UP001455384">
    <property type="component" value="Chromosome"/>
</dbReference>
<protein>
    <submittedName>
        <fullName evidence="1">DUF6544 family protein</fullName>
    </submittedName>
</protein>
<dbReference type="Pfam" id="PF20181">
    <property type="entry name" value="DUF6544"/>
    <property type="match status" value="1"/>
</dbReference>
<dbReference type="EMBL" id="CP138333">
    <property type="protein sequence ID" value="WZX28811.1"/>
    <property type="molecule type" value="Genomic_DNA"/>
</dbReference>
<evidence type="ECO:0000313" key="1">
    <source>
        <dbReference type="EMBL" id="WZX28811.1"/>
    </source>
</evidence>
<proteinExistence type="predicted"/>
<name>A0ABZ3CI98_9STAP</name>
<keyword evidence="2" id="KW-1185">Reference proteome</keyword>
<gene>
    <name evidence="1" type="ORF">RQP18_09105</name>
</gene>
<accession>A0ABZ3CI98</accession>